<dbReference type="SMART" id="SM00343">
    <property type="entry name" value="ZnF_C2HC"/>
    <property type="match status" value="3"/>
</dbReference>
<dbReference type="AlphaFoldDB" id="A0A2T3B4N4"/>
<dbReference type="Pfam" id="PF00098">
    <property type="entry name" value="zf-CCHC"/>
    <property type="match status" value="3"/>
</dbReference>
<evidence type="ECO:0000313" key="4">
    <source>
        <dbReference type="EMBL" id="PSS20607.1"/>
    </source>
</evidence>
<gene>
    <name evidence="4" type="ORF">M430DRAFT_27634</name>
</gene>
<sequence length="162" mass="15820">MLKFALLLSVFATTASNLADCPTLRLSGAGTSGRCYNCGLAGHLARSCPSPAGAGAVPGAGRGLGAPRGGYGGGFVPRGGPRTATCFKCGGPNHFSRDCDCTAPNGGPLNTAGKICYQCGLEGHISKNCPQKATNGELVADGDIGVGGVDVAPAAAPVASVA</sequence>
<evidence type="ECO:0000313" key="5">
    <source>
        <dbReference type="Proteomes" id="UP000241818"/>
    </source>
</evidence>
<keyword evidence="1" id="KW-0863">Zinc-finger</keyword>
<evidence type="ECO:0000256" key="1">
    <source>
        <dbReference type="PROSITE-ProRule" id="PRU00047"/>
    </source>
</evidence>
<dbReference type="InterPro" id="IPR001878">
    <property type="entry name" value="Znf_CCHC"/>
</dbReference>
<feature type="signal peptide" evidence="2">
    <location>
        <begin position="1"/>
        <end position="19"/>
    </location>
</feature>
<dbReference type="GeneID" id="36573755"/>
<dbReference type="GO" id="GO:0008270">
    <property type="term" value="F:zinc ion binding"/>
    <property type="evidence" value="ECO:0007669"/>
    <property type="project" value="UniProtKB-KW"/>
</dbReference>
<dbReference type="STRING" id="857342.A0A2T3B4N4"/>
<organism evidence="4 5">
    <name type="scientific">Amorphotheca resinae ATCC 22711</name>
    <dbReference type="NCBI Taxonomy" id="857342"/>
    <lineage>
        <taxon>Eukaryota</taxon>
        <taxon>Fungi</taxon>
        <taxon>Dikarya</taxon>
        <taxon>Ascomycota</taxon>
        <taxon>Pezizomycotina</taxon>
        <taxon>Leotiomycetes</taxon>
        <taxon>Helotiales</taxon>
        <taxon>Amorphothecaceae</taxon>
        <taxon>Amorphotheca</taxon>
    </lineage>
</organism>
<accession>A0A2T3B4N4</accession>
<dbReference type="InterPro" id="IPR036875">
    <property type="entry name" value="Znf_CCHC_sf"/>
</dbReference>
<dbReference type="Gene3D" id="4.10.60.10">
    <property type="entry name" value="Zinc finger, CCHC-type"/>
    <property type="match status" value="2"/>
</dbReference>
<keyword evidence="1" id="KW-0479">Metal-binding</keyword>
<evidence type="ECO:0000256" key="2">
    <source>
        <dbReference type="SAM" id="SignalP"/>
    </source>
</evidence>
<name>A0A2T3B4N4_AMORE</name>
<protein>
    <recommendedName>
        <fullName evidence="3">CCHC-type domain-containing protein</fullName>
    </recommendedName>
</protein>
<dbReference type="GO" id="GO:0003676">
    <property type="term" value="F:nucleic acid binding"/>
    <property type="evidence" value="ECO:0007669"/>
    <property type="project" value="InterPro"/>
</dbReference>
<proteinExistence type="predicted"/>
<evidence type="ECO:0000259" key="3">
    <source>
        <dbReference type="PROSITE" id="PS50158"/>
    </source>
</evidence>
<keyword evidence="1" id="KW-0862">Zinc</keyword>
<dbReference type="Proteomes" id="UP000241818">
    <property type="component" value="Unassembled WGS sequence"/>
</dbReference>
<reference evidence="4 5" key="1">
    <citation type="journal article" date="2018" name="New Phytol.">
        <title>Comparative genomics and transcriptomics depict ericoid mycorrhizal fungi as versatile saprotrophs and plant mutualists.</title>
        <authorList>
            <person name="Martino E."/>
            <person name="Morin E."/>
            <person name="Grelet G.A."/>
            <person name="Kuo A."/>
            <person name="Kohler A."/>
            <person name="Daghino S."/>
            <person name="Barry K.W."/>
            <person name="Cichocki N."/>
            <person name="Clum A."/>
            <person name="Dockter R.B."/>
            <person name="Hainaut M."/>
            <person name="Kuo R.C."/>
            <person name="LaButti K."/>
            <person name="Lindahl B.D."/>
            <person name="Lindquist E.A."/>
            <person name="Lipzen A."/>
            <person name="Khouja H.R."/>
            <person name="Magnuson J."/>
            <person name="Murat C."/>
            <person name="Ohm R.A."/>
            <person name="Singer S.W."/>
            <person name="Spatafora J.W."/>
            <person name="Wang M."/>
            <person name="Veneault-Fourrey C."/>
            <person name="Henrissat B."/>
            <person name="Grigoriev I.V."/>
            <person name="Martin F.M."/>
            <person name="Perotto S."/>
        </authorList>
    </citation>
    <scope>NUCLEOTIDE SEQUENCE [LARGE SCALE GENOMIC DNA]</scope>
    <source>
        <strain evidence="4 5">ATCC 22711</strain>
    </source>
</reference>
<feature type="domain" description="CCHC-type" evidence="3">
    <location>
        <begin position="34"/>
        <end position="50"/>
    </location>
</feature>
<dbReference type="EMBL" id="KZ679010">
    <property type="protein sequence ID" value="PSS20607.1"/>
    <property type="molecule type" value="Genomic_DNA"/>
</dbReference>
<dbReference type="FunFam" id="4.10.60.10:FF:000085">
    <property type="entry name" value="Zinc knuckle nucleic acid binding protein, putative"/>
    <property type="match status" value="1"/>
</dbReference>
<dbReference type="SUPFAM" id="SSF57756">
    <property type="entry name" value="Retrovirus zinc finger-like domains"/>
    <property type="match status" value="2"/>
</dbReference>
<dbReference type="InParanoid" id="A0A2T3B4N4"/>
<feature type="domain" description="CCHC-type" evidence="3">
    <location>
        <begin position="86"/>
        <end position="99"/>
    </location>
</feature>
<dbReference type="OrthoDB" id="3863715at2759"/>
<dbReference type="RefSeq" id="XP_024721877.1">
    <property type="nucleotide sequence ID" value="XM_024865674.1"/>
</dbReference>
<feature type="chain" id="PRO_5015449827" description="CCHC-type domain-containing protein" evidence="2">
    <location>
        <begin position="20"/>
        <end position="162"/>
    </location>
</feature>
<keyword evidence="2" id="KW-0732">Signal</keyword>
<feature type="domain" description="CCHC-type" evidence="3">
    <location>
        <begin position="116"/>
        <end position="131"/>
    </location>
</feature>
<dbReference type="InterPro" id="IPR051714">
    <property type="entry name" value="Znf_CCHC_NABP"/>
</dbReference>
<keyword evidence="5" id="KW-1185">Reference proteome</keyword>
<dbReference type="PANTHER" id="PTHR23002">
    <property type="entry name" value="ZINC FINGER CCHC DOMAIN CONTAINING PROTEIN"/>
    <property type="match status" value="1"/>
</dbReference>
<dbReference type="PROSITE" id="PS50158">
    <property type="entry name" value="ZF_CCHC"/>
    <property type="match status" value="3"/>
</dbReference>